<organism evidence="2 3">
    <name type="scientific">Microbacterium sediminicola</name>
    <dbReference type="NCBI Taxonomy" id="415210"/>
    <lineage>
        <taxon>Bacteria</taxon>
        <taxon>Bacillati</taxon>
        <taxon>Actinomycetota</taxon>
        <taxon>Actinomycetes</taxon>
        <taxon>Micrococcales</taxon>
        <taxon>Microbacteriaceae</taxon>
        <taxon>Microbacterium</taxon>
    </lineage>
</organism>
<dbReference type="PROSITE" id="PS00062">
    <property type="entry name" value="ALDOKETO_REDUCTASE_2"/>
    <property type="match status" value="1"/>
</dbReference>
<dbReference type="InterPro" id="IPR018170">
    <property type="entry name" value="Aldo/ket_reductase_CS"/>
</dbReference>
<evidence type="ECO:0000313" key="2">
    <source>
        <dbReference type="EMBL" id="GAA1694912.1"/>
    </source>
</evidence>
<dbReference type="InterPro" id="IPR050523">
    <property type="entry name" value="AKR_Detox_Biosynth"/>
</dbReference>
<dbReference type="PRINTS" id="PR00069">
    <property type="entry name" value="ALDKETRDTASE"/>
</dbReference>
<dbReference type="RefSeq" id="WP_344070050.1">
    <property type="nucleotide sequence ID" value="NZ_BAAAPL010000001.1"/>
</dbReference>
<dbReference type="InterPro" id="IPR036812">
    <property type="entry name" value="NAD(P)_OxRdtase_dom_sf"/>
</dbReference>
<reference evidence="3" key="1">
    <citation type="journal article" date="2019" name="Int. J. Syst. Evol. Microbiol.">
        <title>The Global Catalogue of Microorganisms (GCM) 10K type strain sequencing project: providing services to taxonomists for standard genome sequencing and annotation.</title>
        <authorList>
            <consortium name="The Broad Institute Genomics Platform"/>
            <consortium name="The Broad Institute Genome Sequencing Center for Infectious Disease"/>
            <person name="Wu L."/>
            <person name="Ma J."/>
        </authorList>
    </citation>
    <scope>NUCLEOTIDE SEQUENCE [LARGE SCALE GENOMIC DNA]</scope>
    <source>
        <strain evidence="3">JCM 15577</strain>
    </source>
</reference>
<protein>
    <submittedName>
        <fullName evidence="2">Aldo/keto reductase</fullName>
    </submittedName>
</protein>
<feature type="domain" description="NADP-dependent oxidoreductase" evidence="1">
    <location>
        <begin position="13"/>
        <end position="305"/>
    </location>
</feature>
<dbReference type="SUPFAM" id="SSF51430">
    <property type="entry name" value="NAD(P)-linked oxidoreductase"/>
    <property type="match status" value="1"/>
</dbReference>
<dbReference type="PANTHER" id="PTHR43364:SF6">
    <property type="entry name" value="OXIDOREDUCTASE-RELATED"/>
    <property type="match status" value="1"/>
</dbReference>
<accession>A0ABN2HXF1</accession>
<proteinExistence type="predicted"/>
<evidence type="ECO:0000259" key="1">
    <source>
        <dbReference type="Pfam" id="PF00248"/>
    </source>
</evidence>
<keyword evidence="3" id="KW-1185">Reference proteome</keyword>
<gene>
    <name evidence="2" type="ORF">GCM10009808_10010</name>
</gene>
<dbReference type="Proteomes" id="UP001501690">
    <property type="component" value="Unassembled WGS sequence"/>
</dbReference>
<name>A0ABN2HXF1_9MICO</name>
<dbReference type="Gene3D" id="3.20.20.100">
    <property type="entry name" value="NADP-dependent oxidoreductase domain"/>
    <property type="match status" value="1"/>
</dbReference>
<dbReference type="Pfam" id="PF00248">
    <property type="entry name" value="Aldo_ket_red"/>
    <property type="match status" value="1"/>
</dbReference>
<dbReference type="InterPro" id="IPR020471">
    <property type="entry name" value="AKR"/>
</dbReference>
<dbReference type="CDD" id="cd19081">
    <property type="entry name" value="AKR_AKR9C1"/>
    <property type="match status" value="1"/>
</dbReference>
<evidence type="ECO:0000313" key="3">
    <source>
        <dbReference type="Proteomes" id="UP001501690"/>
    </source>
</evidence>
<sequence>MTTIGASSLDVFPLCLGGNVFGWTADKETTFGILDAFTAGGGNLIDTADAYSKWVPGHTGGESERMIGEWLAARPGTEVMIATKVARHPEFPGLGNVRGAAEASLQRLGVEVIDLYYAHYDDPDTPLEQAVTAFAELQDAGLIRAIGLSNFTPDRLRAWMSTAADLGVAAPVALQPEYNLVHRNDVEADVAPIAADFGLGMLPYYGLASGFLTGKYRSTEIAEGASPRAKMASAYATPQGLQILDVMERIAGAHDTTMASVALAWLREQPYVVAPIASASRLEQVEGLLAGATLSLTAGELEELTVVSDWTPVDI</sequence>
<comment type="caution">
    <text evidence="2">The sequence shown here is derived from an EMBL/GenBank/DDBJ whole genome shotgun (WGS) entry which is preliminary data.</text>
</comment>
<dbReference type="PANTHER" id="PTHR43364">
    <property type="entry name" value="NADH-SPECIFIC METHYLGLYOXAL REDUCTASE-RELATED"/>
    <property type="match status" value="1"/>
</dbReference>
<dbReference type="InterPro" id="IPR023210">
    <property type="entry name" value="NADP_OxRdtase_dom"/>
</dbReference>
<dbReference type="EMBL" id="BAAAPL010000001">
    <property type="protein sequence ID" value="GAA1694912.1"/>
    <property type="molecule type" value="Genomic_DNA"/>
</dbReference>